<dbReference type="GO" id="GO:0030964">
    <property type="term" value="C:NADH dehydrogenase complex"/>
    <property type="evidence" value="ECO:0007669"/>
    <property type="project" value="TreeGrafter"/>
</dbReference>
<dbReference type="PANTHER" id="PTHR11058:SF9">
    <property type="entry name" value="NADH-UBIQUINONE OXIDOREDUCTASE CHAIN 3"/>
    <property type="match status" value="1"/>
</dbReference>
<keyword evidence="9 10" id="KW-0496">Mitochondrion</keyword>
<evidence type="ECO:0000256" key="4">
    <source>
        <dbReference type="ARBA" id="ARBA00022448"/>
    </source>
</evidence>
<gene>
    <name evidence="10" type="primary">nad3</name>
</gene>
<feature type="transmembrane region" description="Helical" evidence="9">
    <location>
        <begin position="6"/>
        <end position="25"/>
    </location>
</feature>
<dbReference type="GO" id="GO:0031966">
    <property type="term" value="C:mitochondrial membrane"/>
    <property type="evidence" value="ECO:0007669"/>
    <property type="project" value="UniProtKB-SubCell"/>
</dbReference>
<keyword evidence="4 9" id="KW-0813">Transport</keyword>
<comment type="similarity">
    <text evidence="2 9">Belongs to the complex I subunit 3 family.</text>
</comment>
<evidence type="ECO:0000256" key="3">
    <source>
        <dbReference type="ARBA" id="ARBA00021007"/>
    </source>
</evidence>
<dbReference type="PANTHER" id="PTHR11058">
    <property type="entry name" value="NADH-UBIQUINONE OXIDOREDUCTASE CHAIN 3"/>
    <property type="match status" value="1"/>
</dbReference>
<dbReference type="Pfam" id="PF00507">
    <property type="entry name" value="Oxidored_q4"/>
    <property type="match status" value="1"/>
</dbReference>
<keyword evidence="9" id="KW-0830">Ubiquinone</keyword>
<protein>
    <recommendedName>
        <fullName evidence="3 9">NADH-ubiquinone oxidoreductase chain 3</fullName>
        <ecNumber evidence="9">7.1.1.2</ecNumber>
    </recommendedName>
</protein>
<keyword evidence="5 9" id="KW-0812">Transmembrane</keyword>
<dbReference type="InterPro" id="IPR000440">
    <property type="entry name" value="NADH_UbQ/plastoQ_OxRdtase_su3"/>
</dbReference>
<evidence type="ECO:0000256" key="9">
    <source>
        <dbReference type="RuleBase" id="RU003640"/>
    </source>
</evidence>
<evidence type="ECO:0000256" key="1">
    <source>
        <dbReference type="ARBA" id="ARBA00004370"/>
    </source>
</evidence>
<proteinExistence type="inferred from homology"/>
<dbReference type="InterPro" id="IPR038430">
    <property type="entry name" value="NDAH_ubi_oxred_su3_sf"/>
</dbReference>
<organism evidence="10">
    <name type="scientific">Hypoaspis linteyini</name>
    <dbReference type="NCBI Taxonomy" id="2695865"/>
    <lineage>
        <taxon>Eukaryota</taxon>
        <taxon>Metazoa</taxon>
        <taxon>Ecdysozoa</taxon>
        <taxon>Arthropoda</taxon>
        <taxon>Chelicerata</taxon>
        <taxon>Arachnida</taxon>
        <taxon>Acari</taxon>
        <taxon>Parasitiformes</taxon>
        <taxon>Mesostigmata</taxon>
        <taxon>Gamasina</taxon>
        <taxon>Dermanyssoidea</taxon>
        <taxon>Laelapidae</taxon>
        <taxon>Hypoaspis</taxon>
    </lineage>
</organism>
<geneLocation type="mitochondrion" evidence="10"/>
<sequence>MIFYLCFTFLCLILFILPFIINLNLKWNFNKASLFECGFDSFLMTRSPFSLRFFKLCLIFIYFDIEIILILPSPLFLHFNSMFFWVFFTIILIILLGLFFEWHQGSLNWFY</sequence>
<keyword evidence="9" id="KW-0679">Respiratory chain</keyword>
<accession>A0A6B9WCV6</accession>
<dbReference type="AlphaFoldDB" id="A0A6B9WCV6"/>
<dbReference type="Gene3D" id="1.20.58.1610">
    <property type="entry name" value="NADH:ubiquinone/plastoquinone oxidoreductase, chain 3"/>
    <property type="match status" value="1"/>
</dbReference>
<evidence type="ECO:0000313" key="10">
    <source>
        <dbReference type="EMBL" id="QHQ98579.1"/>
    </source>
</evidence>
<evidence type="ECO:0000256" key="8">
    <source>
        <dbReference type="ARBA" id="ARBA00049551"/>
    </source>
</evidence>
<comment type="function">
    <text evidence="9">Core subunit of the mitochondrial membrane respiratory chain NADH dehydrogenase (Complex I) which catalyzes electron transfer from NADH through the respiratory chain, using ubiquinone as an electron acceptor. Essential for the catalytic activity of complex I.</text>
</comment>
<keyword evidence="9" id="KW-1278">Translocase</keyword>
<evidence type="ECO:0000256" key="2">
    <source>
        <dbReference type="ARBA" id="ARBA00008472"/>
    </source>
</evidence>
<evidence type="ECO:0000256" key="7">
    <source>
        <dbReference type="ARBA" id="ARBA00023136"/>
    </source>
</evidence>
<dbReference type="GO" id="GO:0008137">
    <property type="term" value="F:NADH dehydrogenase (ubiquinone) activity"/>
    <property type="evidence" value="ECO:0007669"/>
    <property type="project" value="UniProtKB-UniRule"/>
</dbReference>
<keyword evidence="9" id="KW-0249">Electron transport</keyword>
<dbReference type="EC" id="7.1.1.2" evidence="9"/>
<feature type="transmembrane region" description="Helical" evidence="9">
    <location>
        <begin position="82"/>
        <end position="100"/>
    </location>
</feature>
<reference evidence="10" key="1">
    <citation type="journal article" date="2019" name="Zool. Scr.">
        <title>Mitochondrial genome reorganization characterizes various lineages of mesostigmatid mites (Acari: Parasitiformes).</title>
        <authorList>
            <person name="Li W.-N."/>
            <person name="Shao R."/>
            <person name="Zhang Q."/>
            <person name="Deng W."/>
            <person name="Xue X.-F."/>
        </authorList>
    </citation>
    <scope>NUCLEOTIDE SEQUENCE</scope>
</reference>
<keyword evidence="9" id="KW-0520">NAD</keyword>
<evidence type="ECO:0000256" key="5">
    <source>
        <dbReference type="ARBA" id="ARBA00022692"/>
    </source>
</evidence>
<keyword evidence="6 9" id="KW-1133">Transmembrane helix</keyword>
<dbReference type="EMBL" id="MK270530">
    <property type="protein sequence ID" value="QHQ98579.1"/>
    <property type="molecule type" value="Genomic_DNA"/>
</dbReference>
<comment type="catalytic activity">
    <reaction evidence="8 9">
        <text>a ubiquinone + NADH + 5 H(+)(in) = a ubiquinol + NAD(+) + 4 H(+)(out)</text>
        <dbReference type="Rhea" id="RHEA:29091"/>
        <dbReference type="Rhea" id="RHEA-COMP:9565"/>
        <dbReference type="Rhea" id="RHEA-COMP:9566"/>
        <dbReference type="ChEBI" id="CHEBI:15378"/>
        <dbReference type="ChEBI" id="CHEBI:16389"/>
        <dbReference type="ChEBI" id="CHEBI:17976"/>
        <dbReference type="ChEBI" id="CHEBI:57540"/>
        <dbReference type="ChEBI" id="CHEBI:57945"/>
        <dbReference type="EC" id="7.1.1.2"/>
    </reaction>
</comment>
<evidence type="ECO:0000256" key="6">
    <source>
        <dbReference type="ARBA" id="ARBA00022989"/>
    </source>
</evidence>
<name>A0A6B9WCV6_9ACAR</name>
<comment type="subcellular location">
    <subcellularLocation>
        <location evidence="1">Membrane</location>
    </subcellularLocation>
    <subcellularLocation>
        <location evidence="9">Mitochondrion membrane</location>
        <topology evidence="9">Multi-pass membrane protein</topology>
    </subcellularLocation>
</comment>
<feature type="transmembrane region" description="Helical" evidence="9">
    <location>
        <begin position="53"/>
        <end position="76"/>
    </location>
</feature>
<keyword evidence="7 9" id="KW-0472">Membrane</keyword>